<dbReference type="AlphaFoldDB" id="A0A1S2QQ10"/>
<reference evidence="1 2" key="1">
    <citation type="submission" date="2016-10" db="EMBL/GenBank/DDBJ databases">
        <title>Genome sequence of Streptomyces sp. MUSC 1.</title>
        <authorList>
            <person name="Lee L.-H."/>
            <person name="Ser H.-L."/>
            <person name="Law J.W.-F."/>
        </authorList>
    </citation>
    <scope>NUCLEOTIDE SEQUENCE [LARGE SCALE GENOMIC DNA]</scope>
    <source>
        <strain evidence="1 2">MUSC 1</strain>
    </source>
</reference>
<protein>
    <submittedName>
        <fullName evidence="1">Uncharacterized protein</fullName>
    </submittedName>
</protein>
<dbReference type="Proteomes" id="UP000179642">
    <property type="component" value="Unassembled WGS sequence"/>
</dbReference>
<sequence length="164" mass="18271">MDLVLDPPRGVAPIQLGMTLDEALAAVPDWGEPRVLRRPSRNSAKASWTLDHVGVQALAEGGTQVTAIELWWPGEGRTSTTRVLLEGDEVFTTPAEDLFRRAAERGWTIDRSQPEYPVIPGVSLGFTRQTSQEVERNADGLPRFVTSVLVGGKDYYNYRYQDRD</sequence>
<proteinExistence type="predicted"/>
<accession>A0A1S2QQ10</accession>
<gene>
    <name evidence="1" type="ORF">BIV23_00420</name>
</gene>
<evidence type="ECO:0000313" key="2">
    <source>
        <dbReference type="Proteomes" id="UP000179642"/>
    </source>
</evidence>
<dbReference type="OrthoDB" id="3870503at2"/>
<name>A0A1S2QQ10_9ACTN</name>
<evidence type="ECO:0000313" key="1">
    <source>
        <dbReference type="EMBL" id="OIK08240.1"/>
    </source>
</evidence>
<dbReference type="EMBL" id="MLYO01000004">
    <property type="protein sequence ID" value="OIK08240.1"/>
    <property type="molecule type" value="Genomic_DNA"/>
</dbReference>
<organism evidence="1 2">
    <name type="scientific">Streptomyces monashensis</name>
    <dbReference type="NCBI Taxonomy" id="1678012"/>
    <lineage>
        <taxon>Bacteria</taxon>
        <taxon>Bacillati</taxon>
        <taxon>Actinomycetota</taxon>
        <taxon>Actinomycetes</taxon>
        <taxon>Kitasatosporales</taxon>
        <taxon>Streptomycetaceae</taxon>
        <taxon>Streptomyces</taxon>
    </lineage>
</organism>
<keyword evidence="2" id="KW-1185">Reference proteome</keyword>
<dbReference type="RefSeq" id="WP_071378652.1">
    <property type="nucleotide sequence ID" value="NZ_MLYO01000004.1"/>
</dbReference>
<comment type="caution">
    <text evidence="1">The sequence shown here is derived from an EMBL/GenBank/DDBJ whole genome shotgun (WGS) entry which is preliminary data.</text>
</comment>